<evidence type="ECO:0000313" key="2">
    <source>
        <dbReference type="EMBL" id="AWM36724.1"/>
    </source>
</evidence>
<sequence length="202" mass="22788">MERIYTELNQFSQWPSSQRTAALKQLLPRELMAEVVTESSLPSNFCCRLLNWFMLWFVVGIGLFSRDSYRQVFKWLNPFRPKGTPERSTLCMARVRLGVAPVRRLQERVTALLATRATPGAFHHQYRLMGLDGFAADLADSAANTRAFGHPGSGRATGAFPQARVLSLCELGTHVLWRSLIKPCRRGEVTMAPALLRHLTSE</sequence>
<dbReference type="RefSeq" id="WP_010034870.1">
    <property type="nucleotide sequence ID" value="NZ_CP025958.1"/>
</dbReference>
<dbReference type="KEGG" id="gog:C1280_06610"/>
<dbReference type="EMBL" id="CP025958">
    <property type="protein sequence ID" value="AWM36724.1"/>
    <property type="molecule type" value="Genomic_DNA"/>
</dbReference>
<dbReference type="Proteomes" id="UP000245802">
    <property type="component" value="Chromosome"/>
</dbReference>
<dbReference type="Pfam" id="PF13006">
    <property type="entry name" value="Nterm_IS4"/>
    <property type="match status" value="1"/>
</dbReference>
<organism evidence="2 3">
    <name type="scientific">Gemmata obscuriglobus</name>
    <dbReference type="NCBI Taxonomy" id="114"/>
    <lineage>
        <taxon>Bacteria</taxon>
        <taxon>Pseudomonadati</taxon>
        <taxon>Planctomycetota</taxon>
        <taxon>Planctomycetia</taxon>
        <taxon>Gemmatales</taxon>
        <taxon>Gemmataceae</taxon>
        <taxon>Gemmata</taxon>
    </lineage>
</organism>
<reference evidence="2 3" key="1">
    <citation type="submission" date="2018-01" db="EMBL/GenBank/DDBJ databases">
        <title>G. obscuriglobus.</title>
        <authorList>
            <person name="Franke J."/>
            <person name="Blomberg W."/>
            <person name="Selmecki A."/>
        </authorList>
    </citation>
    <scope>NUCLEOTIDE SEQUENCE [LARGE SCALE GENOMIC DNA]</scope>
    <source>
        <strain evidence="2 3">DSM 5831</strain>
    </source>
</reference>
<dbReference type="InterPro" id="IPR024473">
    <property type="entry name" value="Transposases_IS4_N"/>
</dbReference>
<evidence type="ECO:0000313" key="3">
    <source>
        <dbReference type="Proteomes" id="UP000245802"/>
    </source>
</evidence>
<dbReference type="OrthoDB" id="156189at2"/>
<accession>A0A2Z3H539</accession>
<proteinExistence type="predicted"/>
<dbReference type="AlphaFoldDB" id="A0A2Z3H539"/>
<keyword evidence="3" id="KW-1185">Reference proteome</keyword>
<evidence type="ECO:0000259" key="1">
    <source>
        <dbReference type="Pfam" id="PF13006"/>
    </source>
</evidence>
<protein>
    <recommendedName>
        <fullName evidence="1">Transposase IS4 N-terminal domain-containing protein</fullName>
    </recommendedName>
</protein>
<gene>
    <name evidence="2" type="ORF">C1280_06610</name>
</gene>
<feature type="domain" description="Transposase IS4 N-terminal" evidence="1">
    <location>
        <begin position="21"/>
        <end position="105"/>
    </location>
</feature>
<name>A0A2Z3H539_9BACT</name>